<sequence>MNDELWWKEKLSCLDLERSCSQLTSEDSCWLCDDLENWNAVLNPLRLNLSEWQLGKLQFCTQVGIAEIYSKDCNTQYDAAYFMAWLPRKHSCIEAIRFSEHHPHPHILSIPEPTITECALKLRHIVIAGNASYDWALLLDVLGSIVSLETFQLRSVEVSKSFATKAGELLSANCASIKTVTLSKATIPRSASEALLSGISKCENLRELALSSNLSTSALRNLAKLLRSTKTLKTLHLQLAPNVHTSESRYRRNEKRIASAVAKLLRRNMSLVELHYQASNEATTNILTAVEANNTLKHLVITGEDPKVSYIDSTIGSLLESVLLNNRSLCSLTLKGYKMLSGVAALISKGLQGNTTLENLDVSQCSVDGTEVRVLCNALKQNKTLHKLKIEAFHLASKRKRLELYAELDKNQWYSRVQLTLIDAVTQELVTSLSQPSQCPTDIHLLVDGDAGASFTALFKALSASLSVKSLSVYFNGAELEHLTNLLTMLEENKSLRSVMLHESFLDSSCAAMVVQGLILNESVVELTLECRELSSLSAELIALMLESNETLYKFHLSTFPKLTPNLVHTISQGVIENKFITEVTIDCAAPSVRASVQRNTTRLHRAVRFVLRRNVGKRCAESFELLESKPSLISGLQSAAGMTEAEAKCAVKAARHFLWTNYLFINHIVRHKLECYPEEGTQIDELSPDCWFAIAKHLQICDVLCHGDF</sequence>
<proteinExistence type="predicted"/>
<organism evidence="1 2">
    <name type="scientific">Dermacentor silvarum</name>
    <name type="common">Tick</name>
    <dbReference type="NCBI Taxonomy" id="543639"/>
    <lineage>
        <taxon>Eukaryota</taxon>
        <taxon>Metazoa</taxon>
        <taxon>Ecdysozoa</taxon>
        <taxon>Arthropoda</taxon>
        <taxon>Chelicerata</taxon>
        <taxon>Arachnida</taxon>
        <taxon>Acari</taxon>
        <taxon>Parasitiformes</taxon>
        <taxon>Ixodida</taxon>
        <taxon>Ixodoidea</taxon>
        <taxon>Ixodidae</taxon>
        <taxon>Rhipicephalinae</taxon>
        <taxon>Dermacentor</taxon>
    </lineage>
</organism>
<comment type="caution">
    <text evidence="1">The sequence shown here is derived from an EMBL/GenBank/DDBJ whole genome shotgun (WGS) entry which is preliminary data.</text>
</comment>
<dbReference type="EMBL" id="CM023479">
    <property type="protein sequence ID" value="KAH7973551.1"/>
    <property type="molecule type" value="Genomic_DNA"/>
</dbReference>
<dbReference type="Proteomes" id="UP000821865">
    <property type="component" value="Chromosome 10"/>
</dbReference>
<reference evidence="1" key="1">
    <citation type="submission" date="2020-05" db="EMBL/GenBank/DDBJ databases">
        <title>Large-scale comparative analyses of tick genomes elucidate their genetic diversity and vector capacities.</title>
        <authorList>
            <person name="Jia N."/>
            <person name="Wang J."/>
            <person name="Shi W."/>
            <person name="Du L."/>
            <person name="Sun Y."/>
            <person name="Zhan W."/>
            <person name="Jiang J."/>
            <person name="Wang Q."/>
            <person name="Zhang B."/>
            <person name="Ji P."/>
            <person name="Sakyi L.B."/>
            <person name="Cui X."/>
            <person name="Yuan T."/>
            <person name="Jiang B."/>
            <person name="Yang W."/>
            <person name="Lam T.T.-Y."/>
            <person name="Chang Q."/>
            <person name="Ding S."/>
            <person name="Wang X."/>
            <person name="Zhu J."/>
            <person name="Ruan X."/>
            <person name="Zhao L."/>
            <person name="Wei J."/>
            <person name="Que T."/>
            <person name="Du C."/>
            <person name="Cheng J."/>
            <person name="Dai P."/>
            <person name="Han X."/>
            <person name="Huang E."/>
            <person name="Gao Y."/>
            <person name="Liu J."/>
            <person name="Shao H."/>
            <person name="Ye R."/>
            <person name="Li L."/>
            <person name="Wei W."/>
            <person name="Wang X."/>
            <person name="Wang C."/>
            <person name="Yang T."/>
            <person name="Huo Q."/>
            <person name="Li W."/>
            <person name="Guo W."/>
            <person name="Chen H."/>
            <person name="Zhou L."/>
            <person name="Ni X."/>
            <person name="Tian J."/>
            <person name="Zhou Y."/>
            <person name="Sheng Y."/>
            <person name="Liu T."/>
            <person name="Pan Y."/>
            <person name="Xia L."/>
            <person name="Li J."/>
            <person name="Zhao F."/>
            <person name="Cao W."/>
        </authorList>
    </citation>
    <scope>NUCLEOTIDE SEQUENCE</scope>
    <source>
        <strain evidence="1">Dsil-2018</strain>
    </source>
</reference>
<evidence type="ECO:0000313" key="2">
    <source>
        <dbReference type="Proteomes" id="UP000821865"/>
    </source>
</evidence>
<accession>A0ACB8DMD6</accession>
<protein>
    <submittedName>
        <fullName evidence="1">Uncharacterized protein</fullName>
    </submittedName>
</protein>
<keyword evidence="2" id="KW-1185">Reference proteome</keyword>
<evidence type="ECO:0000313" key="1">
    <source>
        <dbReference type="EMBL" id="KAH7973551.1"/>
    </source>
</evidence>
<gene>
    <name evidence="1" type="ORF">HPB49_002315</name>
</gene>
<name>A0ACB8DMD6_DERSI</name>